<feature type="compositionally biased region" description="Basic and acidic residues" evidence="1">
    <location>
        <begin position="36"/>
        <end position="46"/>
    </location>
</feature>
<feature type="compositionally biased region" description="Basic and acidic residues" evidence="1">
    <location>
        <begin position="65"/>
        <end position="91"/>
    </location>
</feature>
<dbReference type="AlphaFoldDB" id="A0A1E3PSY7"/>
<accession>A0A1E3PSY7</accession>
<name>A0A1E3PSY7_9ASCO</name>
<dbReference type="EMBL" id="KV454406">
    <property type="protein sequence ID" value="ODQ68543.1"/>
    <property type="molecule type" value="Genomic_DNA"/>
</dbReference>
<keyword evidence="3" id="KW-1185">Reference proteome</keyword>
<feature type="region of interest" description="Disordered" evidence="1">
    <location>
        <begin position="186"/>
        <end position="215"/>
    </location>
</feature>
<proteinExistence type="predicted"/>
<feature type="compositionally biased region" description="Basic residues" evidence="1">
    <location>
        <begin position="1"/>
        <end position="10"/>
    </location>
</feature>
<feature type="compositionally biased region" description="Basic residues" evidence="1">
    <location>
        <begin position="92"/>
        <end position="102"/>
    </location>
</feature>
<dbReference type="PANTHER" id="PTHR40644">
    <property type="entry name" value="UPF0653 PROTEIN C607.02C"/>
    <property type="match status" value="1"/>
</dbReference>
<sequence>MPRKRARNVLKRPVVEHDIAPGEVEKKSGNQKRREKINNKRAKEYTTDGSIIDNDTPKSFQRLMRWSDKKQGKISEDDKARNKRDSEDRGRSKVKSQKSHKKNTIEASELKIQPGESMRDFSRRVDQALPMVKARAGSPTRIDKRKQKKLARVAKEEEARQERMGCTVSEDEELARIEQEEEDFEKYGTKINLNPPTKKNKNGKREASPDPWAVLSKPAPKFGDVVSAPPTLNFKPKKYNNVPKTVGVSMAKRAMLEEERNRFIDMYREMMDKKQKPDQEED</sequence>
<feature type="region of interest" description="Disordered" evidence="1">
    <location>
        <begin position="1"/>
        <end position="174"/>
    </location>
</feature>
<evidence type="ECO:0000256" key="1">
    <source>
        <dbReference type="SAM" id="MobiDB-lite"/>
    </source>
</evidence>
<evidence type="ECO:0000313" key="3">
    <source>
        <dbReference type="Proteomes" id="UP000095009"/>
    </source>
</evidence>
<protein>
    <submittedName>
        <fullName evidence="2">Uncharacterized protein</fullName>
    </submittedName>
</protein>
<evidence type="ECO:0000313" key="2">
    <source>
        <dbReference type="EMBL" id="ODQ68543.1"/>
    </source>
</evidence>
<reference evidence="2 3" key="1">
    <citation type="journal article" date="2016" name="Proc. Natl. Acad. Sci. U.S.A.">
        <title>Comparative genomics of biotechnologically important yeasts.</title>
        <authorList>
            <person name="Riley R."/>
            <person name="Haridas S."/>
            <person name="Wolfe K.H."/>
            <person name="Lopes M.R."/>
            <person name="Hittinger C.T."/>
            <person name="Goeker M."/>
            <person name="Salamov A.A."/>
            <person name="Wisecaver J.H."/>
            <person name="Long T.M."/>
            <person name="Calvey C.H."/>
            <person name="Aerts A.L."/>
            <person name="Barry K.W."/>
            <person name="Choi C."/>
            <person name="Clum A."/>
            <person name="Coughlan A.Y."/>
            <person name="Deshpande S."/>
            <person name="Douglass A.P."/>
            <person name="Hanson S.J."/>
            <person name="Klenk H.-P."/>
            <person name="LaButti K.M."/>
            <person name="Lapidus A."/>
            <person name="Lindquist E.A."/>
            <person name="Lipzen A.M."/>
            <person name="Meier-Kolthoff J.P."/>
            <person name="Ohm R.A."/>
            <person name="Otillar R.P."/>
            <person name="Pangilinan J.L."/>
            <person name="Peng Y."/>
            <person name="Rokas A."/>
            <person name="Rosa C.A."/>
            <person name="Scheuner C."/>
            <person name="Sibirny A.A."/>
            <person name="Slot J.C."/>
            <person name="Stielow J.B."/>
            <person name="Sun H."/>
            <person name="Kurtzman C.P."/>
            <person name="Blackwell M."/>
            <person name="Grigoriev I.V."/>
            <person name="Jeffries T.W."/>
        </authorList>
    </citation>
    <scope>NUCLEOTIDE SEQUENCE [LARGE SCALE GENOMIC DNA]</scope>
    <source>
        <strain evidence="2 3">DSM 6958</strain>
    </source>
</reference>
<gene>
    <name evidence="2" type="ORF">NADFUDRAFT_49180</name>
</gene>
<dbReference type="PANTHER" id="PTHR40644:SF1">
    <property type="entry name" value="UPF0653 PROTEIN C607.02C"/>
    <property type="match status" value="1"/>
</dbReference>
<feature type="compositionally biased region" description="Basic and acidic residues" evidence="1">
    <location>
        <begin position="13"/>
        <end position="28"/>
    </location>
</feature>
<feature type="compositionally biased region" description="Basic and acidic residues" evidence="1">
    <location>
        <begin position="117"/>
        <end position="126"/>
    </location>
</feature>
<feature type="compositionally biased region" description="Basic and acidic residues" evidence="1">
    <location>
        <begin position="153"/>
        <end position="163"/>
    </location>
</feature>
<organism evidence="2 3">
    <name type="scientific">Nadsonia fulvescens var. elongata DSM 6958</name>
    <dbReference type="NCBI Taxonomy" id="857566"/>
    <lineage>
        <taxon>Eukaryota</taxon>
        <taxon>Fungi</taxon>
        <taxon>Dikarya</taxon>
        <taxon>Ascomycota</taxon>
        <taxon>Saccharomycotina</taxon>
        <taxon>Dipodascomycetes</taxon>
        <taxon>Dipodascales</taxon>
        <taxon>Dipodascales incertae sedis</taxon>
        <taxon>Nadsonia</taxon>
    </lineage>
</organism>
<feature type="compositionally biased region" description="Basic residues" evidence="1">
    <location>
        <begin position="143"/>
        <end position="152"/>
    </location>
</feature>
<dbReference type="Proteomes" id="UP000095009">
    <property type="component" value="Unassembled WGS sequence"/>
</dbReference>
<dbReference type="OrthoDB" id="5876637at2759"/>